<evidence type="ECO:0000256" key="2">
    <source>
        <dbReference type="ARBA" id="ARBA00023002"/>
    </source>
</evidence>
<gene>
    <name evidence="6" type="ORF">TeGR_g1382</name>
</gene>
<dbReference type="InterPro" id="IPR050281">
    <property type="entry name" value="Flavin_monoamine_oxidase"/>
</dbReference>
<dbReference type="EMBL" id="BRYB01006574">
    <property type="protein sequence ID" value="GMI52067.1"/>
    <property type="molecule type" value="Genomic_DNA"/>
</dbReference>
<evidence type="ECO:0000256" key="1">
    <source>
        <dbReference type="ARBA" id="ARBA00001974"/>
    </source>
</evidence>
<evidence type="ECO:0000256" key="3">
    <source>
        <dbReference type="RuleBase" id="RU362067"/>
    </source>
</evidence>
<dbReference type="PANTHER" id="PTHR10742">
    <property type="entry name" value="FLAVIN MONOAMINE OXIDASE"/>
    <property type="match status" value="1"/>
</dbReference>
<keyword evidence="4" id="KW-0732">Signal</keyword>
<evidence type="ECO:0000313" key="7">
    <source>
        <dbReference type="Proteomes" id="UP001165060"/>
    </source>
</evidence>
<dbReference type="EC" id="1.4.3.-" evidence="3"/>
<dbReference type="Proteomes" id="UP001165060">
    <property type="component" value="Unassembled WGS sequence"/>
</dbReference>
<dbReference type="SUPFAM" id="SSF54373">
    <property type="entry name" value="FAD-linked reductases, C-terminal domain"/>
    <property type="match status" value="1"/>
</dbReference>
<dbReference type="InterPro" id="IPR001613">
    <property type="entry name" value="Flavin_amine_oxidase"/>
</dbReference>
<feature type="signal peptide" evidence="4">
    <location>
        <begin position="1"/>
        <end position="26"/>
    </location>
</feature>
<evidence type="ECO:0000256" key="4">
    <source>
        <dbReference type="SAM" id="SignalP"/>
    </source>
</evidence>
<feature type="chain" id="PRO_5045752969" description="Amine oxidase" evidence="4">
    <location>
        <begin position="27"/>
        <end position="508"/>
    </location>
</feature>
<proteinExistence type="inferred from homology"/>
<dbReference type="SUPFAM" id="SSF51905">
    <property type="entry name" value="FAD/NAD(P)-binding domain"/>
    <property type="match status" value="1"/>
</dbReference>
<keyword evidence="3" id="KW-0285">Flavoprotein</keyword>
<comment type="cofactor">
    <cofactor evidence="1 3">
        <name>FAD</name>
        <dbReference type="ChEBI" id="CHEBI:57692"/>
    </cofactor>
</comment>
<dbReference type="Gene3D" id="3.50.50.60">
    <property type="entry name" value="FAD/NAD(P)-binding domain"/>
    <property type="match status" value="1"/>
</dbReference>
<dbReference type="InterPro" id="IPR002937">
    <property type="entry name" value="Amino_oxidase"/>
</dbReference>
<name>A0ABQ6NAS5_9STRA</name>
<protein>
    <recommendedName>
        <fullName evidence="3">Amine oxidase</fullName>
        <ecNumber evidence="3">1.4.3.-</ecNumber>
    </recommendedName>
</protein>
<comment type="similarity">
    <text evidence="3">Belongs to the flavin monoamine oxidase family.</text>
</comment>
<dbReference type="PRINTS" id="PR00757">
    <property type="entry name" value="AMINEOXDASEF"/>
</dbReference>
<dbReference type="PANTHER" id="PTHR10742:SF410">
    <property type="entry name" value="LYSINE-SPECIFIC HISTONE DEMETHYLASE 2"/>
    <property type="match status" value="1"/>
</dbReference>
<keyword evidence="2 3" id="KW-0560">Oxidoreductase</keyword>
<dbReference type="InterPro" id="IPR036188">
    <property type="entry name" value="FAD/NAD-bd_sf"/>
</dbReference>
<accession>A0ABQ6NAS5</accession>
<organism evidence="6 7">
    <name type="scientific">Tetraparma gracilis</name>
    <dbReference type="NCBI Taxonomy" id="2962635"/>
    <lineage>
        <taxon>Eukaryota</taxon>
        <taxon>Sar</taxon>
        <taxon>Stramenopiles</taxon>
        <taxon>Ochrophyta</taxon>
        <taxon>Bolidophyceae</taxon>
        <taxon>Parmales</taxon>
        <taxon>Triparmaceae</taxon>
        <taxon>Tetraparma</taxon>
    </lineage>
</organism>
<feature type="domain" description="Amine oxidase" evidence="5">
    <location>
        <begin position="40"/>
        <end position="472"/>
    </location>
</feature>
<dbReference type="Pfam" id="PF01593">
    <property type="entry name" value="Amino_oxidase"/>
    <property type="match status" value="1"/>
</dbReference>
<keyword evidence="3" id="KW-0274">FAD</keyword>
<evidence type="ECO:0000313" key="6">
    <source>
        <dbReference type="EMBL" id="GMI52067.1"/>
    </source>
</evidence>
<dbReference type="Gene3D" id="3.90.660.10">
    <property type="match status" value="1"/>
</dbReference>
<sequence>MKRLLYILLVVVLNVVFPIAVPSASAATTEAHTVVIGSGISGLAAASHLTALLPSSSKIIVLESTDRVGGRLHTLQDHFTHPTDGTPIPVDLGGAWIHGTENNPLTELATTTISPPLTHLTTNYDNSAYFDAGALLSSSAVDAIYADFEEVLSIVEQQQDSDTELPLSSVWDAAYADLSFTDAQQRYTNYQAVNEIELSAAASISSLSHWWWNSDSAFGGPDWLFPGGYNQITNYLATDLQIVNSDPVVSIDRSSSTTVVVTTASGESYSASNVIVTLPLGVLQKGGVAFTPPLPADIQSAIADLQMGVLDKNVLQFPSNFWDSDPSEKKDFFYNIGVGSSREELAPYLENLNFDKYVPGSNLLCVFDSGDTAIANSELDEATRVDAVMDKIRIIWPDAPDPTNYKLTSWWNNENSYGSYSYLATGSSPDSRKAFTQGVDGKLFFAGEHSCVDMASTAHGAYMSGLDAADRVAGVLKAARCMSGAGAKFGAGLLGGAVLAVTSWVLAS</sequence>
<reference evidence="6 7" key="1">
    <citation type="journal article" date="2023" name="Commun. Biol.">
        <title>Genome analysis of Parmales, the sister group of diatoms, reveals the evolutionary specialization of diatoms from phago-mixotrophs to photoautotrophs.</title>
        <authorList>
            <person name="Ban H."/>
            <person name="Sato S."/>
            <person name="Yoshikawa S."/>
            <person name="Yamada K."/>
            <person name="Nakamura Y."/>
            <person name="Ichinomiya M."/>
            <person name="Sato N."/>
            <person name="Blanc-Mathieu R."/>
            <person name="Endo H."/>
            <person name="Kuwata A."/>
            <person name="Ogata H."/>
        </authorList>
    </citation>
    <scope>NUCLEOTIDE SEQUENCE [LARGE SCALE GENOMIC DNA]</scope>
</reference>
<comment type="caution">
    <text evidence="6">The sequence shown here is derived from an EMBL/GenBank/DDBJ whole genome shotgun (WGS) entry which is preliminary data.</text>
</comment>
<keyword evidence="7" id="KW-1185">Reference proteome</keyword>
<evidence type="ECO:0000259" key="5">
    <source>
        <dbReference type="Pfam" id="PF01593"/>
    </source>
</evidence>